<dbReference type="Gene3D" id="1.10.10.10">
    <property type="entry name" value="Winged helix-like DNA-binding domain superfamily/Winged helix DNA-binding domain"/>
    <property type="match status" value="1"/>
</dbReference>
<dbReference type="InterPro" id="IPR001789">
    <property type="entry name" value="Sig_transdc_resp-reg_receiver"/>
</dbReference>
<evidence type="ECO:0000259" key="10">
    <source>
        <dbReference type="PROSITE" id="PS50110"/>
    </source>
</evidence>
<dbReference type="PROSITE" id="PS51755">
    <property type="entry name" value="OMPR_PHOB"/>
    <property type="match status" value="1"/>
</dbReference>
<organism evidence="12 13">
    <name type="scientific">Yeguia hominis</name>
    <dbReference type="NCBI Taxonomy" id="2763662"/>
    <lineage>
        <taxon>Bacteria</taxon>
        <taxon>Bacillati</taxon>
        <taxon>Bacillota</taxon>
        <taxon>Clostridia</taxon>
        <taxon>Eubacteriales</taxon>
        <taxon>Yeguiaceae</taxon>
        <taxon>Yeguia</taxon>
    </lineage>
</organism>
<dbReference type="GO" id="GO:0000976">
    <property type="term" value="F:transcription cis-regulatory region binding"/>
    <property type="evidence" value="ECO:0007669"/>
    <property type="project" value="TreeGrafter"/>
</dbReference>
<evidence type="ECO:0000256" key="7">
    <source>
        <dbReference type="ARBA" id="ARBA00024867"/>
    </source>
</evidence>
<keyword evidence="5 9" id="KW-0238">DNA-binding</keyword>
<dbReference type="GO" id="GO:0032993">
    <property type="term" value="C:protein-DNA complex"/>
    <property type="evidence" value="ECO:0007669"/>
    <property type="project" value="TreeGrafter"/>
</dbReference>
<evidence type="ECO:0000313" key="13">
    <source>
        <dbReference type="Proteomes" id="UP000651482"/>
    </source>
</evidence>
<accession>A0A926D6Q2</accession>
<evidence type="ECO:0000256" key="8">
    <source>
        <dbReference type="PROSITE-ProRule" id="PRU00169"/>
    </source>
</evidence>
<dbReference type="InterPro" id="IPR001867">
    <property type="entry name" value="OmpR/PhoB-type_DNA-bd"/>
</dbReference>
<dbReference type="SMART" id="SM00862">
    <property type="entry name" value="Trans_reg_C"/>
    <property type="match status" value="1"/>
</dbReference>
<dbReference type="RefSeq" id="WP_249317935.1">
    <property type="nucleotide sequence ID" value="NZ_JACRSN010000002.1"/>
</dbReference>
<dbReference type="EMBL" id="JACRSN010000002">
    <property type="protein sequence ID" value="MBC8532718.1"/>
    <property type="molecule type" value="Genomic_DNA"/>
</dbReference>
<dbReference type="InterPro" id="IPR039420">
    <property type="entry name" value="WalR-like"/>
</dbReference>
<dbReference type="Gene3D" id="3.40.50.2300">
    <property type="match status" value="1"/>
</dbReference>
<dbReference type="GO" id="GO:0005829">
    <property type="term" value="C:cytosol"/>
    <property type="evidence" value="ECO:0007669"/>
    <property type="project" value="TreeGrafter"/>
</dbReference>
<keyword evidence="3" id="KW-0902">Two-component regulatory system</keyword>
<proteinExistence type="predicted"/>
<keyword evidence="4" id="KW-0805">Transcription regulation</keyword>
<dbReference type="InterPro" id="IPR036388">
    <property type="entry name" value="WH-like_DNA-bd_sf"/>
</dbReference>
<dbReference type="SUPFAM" id="SSF46894">
    <property type="entry name" value="C-terminal effector domain of the bipartite response regulators"/>
    <property type="match status" value="1"/>
</dbReference>
<dbReference type="InterPro" id="IPR011006">
    <property type="entry name" value="CheY-like_superfamily"/>
</dbReference>
<dbReference type="CDD" id="cd00383">
    <property type="entry name" value="trans_reg_C"/>
    <property type="match status" value="1"/>
</dbReference>
<dbReference type="PROSITE" id="PS50110">
    <property type="entry name" value="RESPONSE_REGULATORY"/>
    <property type="match status" value="1"/>
</dbReference>
<keyword evidence="2 8" id="KW-0597">Phosphoprotein</keyword>
<evidence type="ECO:0000256" key="3">
    <source>
        <dbReference type="ARBA" id="ARBA00023012"/>
    </source>
</evidence>
<dbReference type="PANTHER" id="PTHR48111:SF40">
    <property type="entry name" value="PHOSPHATE REGULON TRANSCRIPTIONAL REGULATORY PROTEIN PHOB"/>
    <property type="match status" value="1"/>
</dbReference>
<evidence type="ECO:0000259" key="11">
    <source>
        <dbReference type="PROSITE" id="PS51755"/>
    </source>
</evidence>
<dbReference type="GO" id="GO:0006355">
    <property type="term" value="P:regulation of DNA-templated transcription"/>
    <property type="evidence" value="ECO:0007669"/>
    <property type="project" value="InterPro"/>
</dbReference>
<evidence type="ECO:0000256" key="9">
    <source>
        <dbReference type="PROSITE-ProRule" id="PRU01091"/>
    </source>
</evidence>
<evidence type="ECO:0000256" key="1">
    <source>
        <dbReference type="ARBA" id="ARBA00018672"/>
    </source>
</evidence>
<protein>
    <recommendedName>
        <fullName evidence="1">Stage 0 sporulation protein A homolog</fullName>
    </recommendedName>
</protein>
<sequence>MIYIVEDDVNIRQMESYALKNSGYEVAGFGEGGSFFAACAETVPELVILDLMLPGEDGLTILRRIRADAELKAVPVIIITAKDTELDAVRGLDTGADDYVTKPFGIMEFISRVKAMLRRVPAKEEAASQYICGGIVLDDQKHLVSVDGEPCELTFKEYELLKYLMINAGLVLSREKIMDRVWGINFEGGSRTVDMHIKTLRQKLGETGSMIRTIRNVGYKIEERTLDK</sequence>
<comment type="caution">
    <text evidence="12">The sequence shown here is derived from an EMBL/GenBank/DDBJ whole genome shotgun (WGS) entry which is preliminary data.</text>
</comment>
<evidence type="ECO:0000256" key="4">
    <source>
        <dbReference type="ARBA" id="ARBA00023015"/>
    </source>
</evidence>
<comment type="function">
    <text evidence="7">May play the central regulatory role in sporulation. It may be an element of the effector pathway responsible for the activation of sporulation genes in response to nutritional stress. Spo0A may act in concert with spo0H (a sigma factor) to control the expression of some genes that are critical to the sporulation process.</text>
</comment>
<dbReference type="AlphaFoldDB" id="A0A926D6Q2"/>
<dbReference type="Proteomes" id="UP000651482">
    <property type="component" value="Unassembled WGS sequence"/>
</dbReference>
<dbReference type="Pfam" id="PF00072">
    <property type="entry name" value="Response_reg"/>
    <property type="match status" value="1"/>
</dbReference>
<dbReference type="Pfam" id="PF00486">
    <property type="entry name" value="Trans_reg_C"/>
    <property type="match status" value="1"/>
</dbReference>
<gene>
    <name evidence="12" type="ORF">IAG03_01610</name>
</gene>
<reference evidence="12" key="1">
    <citation type="submission" date="2020-08" db="EMBL/GenBank/DDBJ databases">
        <title>Genome public.</title>
        <authorList>
            <person name="Liu C."/>
            <person name="Sun Q."/>
        </authorList>
    </citation>
    <scope>NUCLEOTIDE SEQUENCE</scope>
    <source>
        <strain evidence="12">NSJ-40</strain>
    </source>
</reference>
<dbReference type="PANTHER" id="PTHR48111">
    <property type="entry name" value="REGULATOR OF RPOS"/>
    <property type="match status" value="1"/>
</dbReference>
<name>A0A926D6Q2_9FIRM</name>
<evidence type="ECO:0000256" key="2">
    <source>
        <dbReference type="ARBA" id="ARBA00022553"/>
    </source>
</evidence>
<feature type="domain" description="Response regulatory" evidence="10">
    <location>
        <begin position="1"/>
        <end position="117"/>
    </location>
</feature>
<dbReference type="InterPro" id="IPR016032">
    <property type="entry name" value="Sig_transdc_resp-reg_C-effctor"/>
</dbReference>
<feature type="DNA-binding region" description="OmpR/PhoB-type" evidence="9">
    <location>
        <begin position="127"/>
        <end position="223"/>
    </location>
</feature>
<evidence type="ECO:0000256" key="6">
    <source>
        <dbReference type="ARBA" id="ARBA00023163"/>
    </source>
</evidence>
<keyword evidence="6" id="KW-0804">Transcription</keyword>
<evidence type="ECO:0000313" key="12">
    <source>
        <dbReference type="EMBL" id="MBC8532718.1"/>
    </source>
</evidence>
<evidence type="ECO:0000256" key="5">
    <source>
        <dbReference type="ARBA" id="ARBA00023125"/>
    </source>
</evidence>
<dbReference type="SUPFAM" id="SSF52172">
    <property type="entry name" value="CheY-like"/>
    <property type="match status" value="1"/>
</dbReference>
<dbReference type="GO" id="GO:0000156">
    <property type="term" value="F:phosphorelay response regulator activity"/>
    <property type="evidence" value="ECO:0007669"/>
    <property type="project" value="TreeGrafter"/>
</dbReference>
<dbReference type="Gene3D" id="6.10.250.690">
    <property type="match status" value="1"/>
</dbReference>
<feature type="modified residue" description="4-aspartylphosphate" evidence="8">
    <location>
        <position position="50"/>
    </location>
</feature>
<dbReference type="SMART" id="SM00448">
    <property type="entry name" value="REC"/>
    <property type="match status" value="1"/>
</dbReference>
<keyword evidence="13" id="KW-1185">Reference proteome</keyword>
<feature type="domain" description="OmpR/PhoB-type" evidence="11">
    <location>
        <begin position="127"/>
        <end position="223"/>
    </location>
</feature>